<gene>
    <name evidence="1" type="ORF">A3A01_01770</name>
</gene>
<dbReference type="SUPFAM" id="SSF103647">
    <property type="entry name" value="TSP type-3 repeat"/>
    <property type="match status" value="1"/>
</dbReference>
<dbReference type="GO" id="GO:0005509">
    <property type="term" value="F:calcium ion binding"/>
    <property type="evidence" value="ECO:0007669"/>
    <property type="project" value="InterPro"/>
</dbReference>
<evidence type="ECO:0000313" key="2">
    <source>
        <dbReference type="Proteomes" id="UP000179352"/>
    </source>
</evidence>
<evidence type="ECO:0000313" key="1">
    <source>
        <dbReference type="EMBL" id="OGI85658.1"/>
    </source>
</evidence>
<name>A0A1F6WUW6_9BACT</name>
<proteinExistence type="predicted"/>
<dbReference type="EMBL" id="MFUU01000021">
    <property type="protein sequence ID" value="OGI85658.1"/>
    <property type="molecule type" value="Genomic_DNA"/>
</dbReference>
<protein>
    <submittedName>
        <fullName evidence="1">Uncharacterized protein</fullName>
    </submittedName>
</protein>
<comment type="caution">
    <text evidence="1">The sequence shown here is derived from an EMBL/GenBank/DDBJ whole genome shotgun (WGS) entry which is preliminary data.</text>
</comment>
<sequence length="287" mass="31897">MAVVFLLFVFFLKTKTENFNNSTGQESLAYSNLSVGDLVDKDTDGDGVLDWEEGLWGTDLTKKDTNNDGVEDGVEIAKRKTSAGIEDNTNTIEENLTQTDKFSRELFSTIAALNQAGTVNQNTVDKLTNSLVEQIQNPIVKKVFTLSDLKVSSDNSVQAFKNYNNAMNNIYTKYPIKGNVVDILQEFVNNGENVNVEALSKLDPIIQQTKKFINEMIKVSAPSEISQLHLDIINALERLMENLSDIKFYASDPIIAMGGMSKFEENTDLLQSAVVEMANTIEEKLNS</sequence>
<organism evidence="1 2">
    <name type="scientific">Candidatus Nomurabacteria bacterium RIFCSPLOWO2_01_FULL_39_17</name>
    <dbReference type="NCBI Taxonomy" id="1801770"/>
    <lineage>
        <taxon>Bacteria</taxon>
        <taxon>Candidatus Nomuraibacteriota</taxon>
    </lineage>
</organism>
<dbReference type="InterPro" id="IPR028974">
    <property type="entry name" value="TSP_type-3_rpt"/>
</dbReference>
<dbReference type="AlphaFoldDB" id="A0A1F6WUW6"/>
<dbReference type="STRING" id="1801770.A3A01_01770"/>
<accession>A0A1F6WUW6</accession>
<dbReference type="Proteomes" id="UP000179352">
    <property type="component" value="Unassembled WGS sequence"/>
</dbReference>
<dbReference type="Gene3D" id="4.10.1080.10">
    <property type="entry name" value="TSP type-3 repeat"/>
    <property type="match status" value="1"/>
</dbReference>
<reference evidence="1 2" key="1">
    <citation type="journal article" date="2016" name="Nat. Commun.">
        <title>Thousands of microbial genomes shed light on interconnected biogeochemical processes in an aquifer system.</title>
        <authorList>
            <person name="Anantharaman K."/>
            <person name="Brown C.T."/>
            <person name="Hug L.A."/>
            <person name="Sharon I."/>
            <person name="Castelle C.J."/>
            <person name="Probst A.J."/>
            <person name="Thomas B.C."/>
            <person name="Singh A."/>
            <person name="Wilkins M.J."/>
            <person name="Karaoz U."/>
            <person name="Brodie E.L."/>
            <person name="Williams K.H."/>
            <person name="Hubbard S.S."/>
            <person name="Banfield J.F."/>
        </authorList>
    </citation>
    <scope>NUCLEOTIDE SEQUENCE [LARGE SCALE GENOMIC DNA]</scope>
</reference>